<evidence type="ECO:0000313" key="2">
    <source>
        <dbReference type="EMBL" id="KAF2664474.1"/>
    </source>
</evidence>
<sequence>MTRYSLTTIEMYRIISCLPPLKKKMSQLDTSLNSDNGGDENAWRVIYREIQNAVPLRSADTSSRRAIQPKIQRTFMGPRTPLTPELIQWIRHYCADALQTRNIVAVRVGLLSHPTLNEQQKLAVHGDEIAKDIIGKPAIAGRTGKWADAETVQLLQTVQSYVAAETAQGTYRGIKTIDWAEIENEFQHRSERACSRRFTQLVKEYMQWYKGGSPVAGKPQCDEALTLLGQIIVVFSTTNQAARPPQQAPLQSIVSTLPDLRSELPGLFYDDSSAIPLDTEPGLGHYMSADSMLVFDWHVKSDASMALQMTGHPDATKGFGSNSQHGLRMGFESSTVIHANSNSERTKHENDANLNDRLAEDECAAMTPYDIQVLVSDTLAFAFQVNLLDSRLMYYPDAWNMVGDYFRNGIWSNTARQQALHDVMNEHCDEWADVATFPEALARVVAKLAAETFVESN</sequence>
<dbReference type="Gene3D" id="1.10.10.60">
    <property type="entry name" value="Homeodomain-like"/>
    <property type="match status" value="1"/>
</dbReference>
<dbReference type="Proteomes" id="UP000799302">
    <property type="component" value="Unassembled WGS sequence"/>
</dbReference>
<proteinExistence type="predicted"/>
<feature type="domain" description="Myb-like" evidence="1">
    <location>
        <begin position="142"/>
        <end position="202"/>
    </location>
</feature>
<dbReference type="EMBL" id="MU004242">
    <property type="protein sequence ID" value="KAF2664474.1"/>
    <property type="molecule type" value="Genomic_DNA"/>
</dbReference>
<accession>A0A6A6U0L8</accession>
<reference evidence="2" key="1">
    <citation type="journal article" date="2020" name="Stud. Mycol.">
        <title>101 Dothideomycetes genomes: a test case for predicting lifestyles and emergence of pathogens.</title>
        <authorList>
            <person name="Haridas S."/>
            <person name="Albert R."/>
            <person name="Binder M."/>
            <person name="Bloem J."/>
            <person name="Labutti K."/>
            <person name="Salamov A."/>
            <person name="Andreopoulos B."/>
            <person name="Baker S."/>
            <person name="Barry K."/>
            <person name="Bills G."/>
            <person name="Bluhm B."/>
            <person name="Cannon C."/>
            <person name="Castanera R."/>
            <person name="Culley D."/>
            <person name="Daum C."/>
            <person name="Ezra D."/>
            <person name="Gonzalez J."/>
            <person name="Henrissat B."/>
            <person name="Kuo A."/>
            <person name="Liang C."/>
            <person name="Lipzen A."/>
            <person name="Lutzoni F."/>
            <person name="Magnuson J."/>
            <person name="Mondo S."/>
            <person name="Nolan M."/>
            <person name="Ohm R."/>
            <person name="Pangilinan J."/>
            <person name="Park H.-J."/>
            <person name="Ramirez L."/>
            <person name="Alfaro M."/>
            <person name="Sun H."/>
            <person name="Tritt A."/>
            <person name="Yoshinaga Y."/>
            <person name="Zwiers L.-H."/>
            <person name="Turgeon B."/>
            <person name="Goodwin S."/>
            <person name="Spatafora J."/>
            <person name="Crous P."/>
            <person name="Grigoriev I."/>
        </authorList>
    </citation>
    <scope>NUCLEOTIDE SEQUENCE</scope>
    <source>
        <strain evidence="2">CBS 115976</strain>
    </source>
</reference>
<gene>
    <name evidence="2" type="ORF">BT63DRAFT_90403</name>
</gene>
<dbReference type="SMART" id="SM00717">
    <property type="entry name" value="SANT"/>
    <property type="match status" value="1"/>
</dbReference>
<name>A0A6A6U0L8_9PEZI</name>
<dbReference type="AlphaFoldDB" id="A0A6A6U0L8"/>
<organism evidence="2 3">
    <name type="scientific">Microthyrium microscopicum</name>
    <dbReference type="NCBI Taxonomy" id="703497"/>
    <lineage>
        <taxon>Eukaryota</taxon>
        <taxon>Fungi</taxon>
        <taxon>Dikarya</taxon>
        <taxon>Ascomycota</taxon>
        <taxon>Pezizomycotina</taxon>
        <taxon>Dothideomycetes</taxon>
        <taxon>Dothideomycetes incertae sedis</taxon>
        <taxon>Microthyriales</taxon>
        <taxon>Microthyriaceae</taxon>
        <taxon>Microthyrium</taxon>
    </lineage>
</organism>
<protein>
    <recommendedName>
        <fullName evidence="1">Myb-like domain-containing protein</fullName>
    </recommendedName>
</protein>
<keyword evidence="3" id="KW-1185">Reference proteome</keyword>
<evidence type="ECO:0000259" key="1">
    <source>
        <dbReference type="PROSITE" id="PS50090"/>
    </source>
</evidence>
<dbReference type="PROSITE" id="PS50090">
    <property type="entry name" value="MYB_LIKE"/>
    <property type="match status" value="1"/>
</dbReference>
<evidence type="ECO:0000313" key="3">
    <source>
        <dbReference type="Proteomes" id="UP000799302"/>
    </source>
</evidence>
<dbReference type="InterPro" id="IPR001005">
    <property type="entry name" value="SANT/Myb"/>
</dbReference>